<organism evidence="20 21">
    <name type="scientific">Platysternon megacephalum</name>
    <name type="common">big-headed turtle</name>
    <dbReference type="NCBI Taxonomy" id="55544"/>
    <lineage>
        <taxon>Eukaryota</taxon>
        <taxon>Metazoa</taxon>
        <taxon>Chordata</taxon>
        <taxon>Craniata</taxon>
        <taxon>Vertebrata</taxon>
        <taxon>Euteleostomi</taxon>
        <taxon>Archelosauria</taxon>
        <taxon>Testudinata</taxon>
        <taxon>Testudines</taxon>
        <taxon>Cryptodira</taxon>
        <taxon>Durocryptodira</taxon>
        <taxon>Testudinoidea</taxon>
        <taxon>Platysternidae</taxon>
        <taxon>Platysternon</taxon>
    </lineage>
</organism>
<evidence type="ECO:0000256" key="4">
    <source>
        <dbReference type="ARBA" id="ARBA00022676"/>
    </source>
</evidence>
<feature type="binding site" evidence="18">
    <location>
        <position position="332"/>
    </location>
    <ligand>
        <name>an alpha-L-fucosyl-(1-&gt;2)-beta-D-galactosyl derivative</name>
        <dbReference type="ChEBI" id="CHEBI:140327"/>
    </ligand>
</feature>
<feature type="active site" description="Nucleophile" evidence="17">
    <location>
        <position position="309"/>
    </location>
</feature>
<evidence type="ECO:0000256" key="3">
    <source>
        <dbReference type="ARBA" id="ARBA00010413"/>
    </source>
</evidence>
<accession>A0A4D9EEI2</accession>
<dbReference type="EMBL" id="QXTE01000069">
    <property type="protein sequence ID" value="TFK08486.1"/>
    <property type="molecule type" value="Genomic_DNA"/>
</dbReference>
<keyword evidence="11" id="KW-0472">Membrane</keyword>
<keyword evidence="4 20" id="KW-0328">Glycosyltransferase</keyword>
<evidence type="ECO:0000313" key="20">
    <source>
        <dbReference type="EMBL" id="TFK08486.1"/>
    </source>
</evidence>
<dbReference type="CDD" id="cd02515">
    <property type="entry name" value="Glyco_transf_6"/>
    <property type="match status" value="1"/>
</dbReference>
<feature type="binding site" evidence="19">
    <location>
        <position position="219"/>
    </location>
    <ligand>
        <name>Mn(2+)</name>
        <dbReference type="ChEBI" id="CHEBI:29035"/>
    </ligand>
</feature>
<keyword evidence="7 19" id="KW-0479">Metal-binding</keyword>
<feature type="binding site" evidence="19">
    <location>
        <position position="217"/>
    </location>
    <ligand>
        <name>Mn(2+)</name>
        <dbReference type="ChEBI" id="CHEBI:29035"/>
    </ligand>
</feature>
<dbReference type="Gene3D" id="3.90.550.10">
    <property type="entry name" value="Spore Coat Polysaccharide Biosynthesis Protein SpsA, Chain A"/>
    <property type="match status" value="1"/>
</dbReference>
<sequence>MEIKMPPRGKAFLVFFFVTGTVPVVYICSGDWTFFCMYCDKSQEITALKNELENQLTNGCNSRSQDTADKEPNTLQLDDWFHASARTEVSTLTNWSAPIVWDGTFNRSVLEDYYSKQKVTVGLTVFAIGKYLDKYLKTFLISADSFFMVGHKVIFYVMVDDLLKMPLIELGPLRTFKVFQVNKESRWQDISMMRMKTIGDIIESHIKYEVDFMFCMDVDQVFQSHYGLETLDESVAQLQAWFYKADKEKFTYERRPQSTAYIPLTQGDYYYHAAVFGGTPLRVFNLTRECYEGIIKDKERNTEALWHDESHLNKYYLTNKPTKLLSPEYCWDYKIGKNYDIKNVKLSWMPKEYGVVRSNS</sequence>
<dbReference type="GO" id="GO:0032580">
    <property type="term" value="C:Golgi cisterna membrane"/>
    <property type="evidence" value="ECO:0007669"/>
    <property type="project" value="UniProtKB-SubCell"/>
</dbReference>
<dbReference type="GO" id="GO:0031982">
    <property type="term" value="C:vesicle"/>
    <property type="evidence" value="ECO:0007669"/>
    <property type="project" value="TreeGrafter"/>
</dbReference>
<dbReference type="STRING" id="55544.A0A4D9EEI2"/>
<evidence type="ECO:0000256" key="5">
    <source>
        <dbReference type="ARBA" id="ARBA00022679"/>
    </source>
</evidence>
<feature type="binding site" evidence="18">
    <location>
        <position position="251"/>
    </location>
    <ligand>
        <name>an alpha-L-fucosyl-(1-&gt;2)-beta-D-galactosyl derivative</name>
        <dbReference type="ChEBI" id="CHEBI:140327"/>
    </ligand>
</feature>
<dbReference type="SUPFAM" id="SSF53448">
    <property type="entry name" value="Nucleotide-diphospho-sugar transferases"/>
    <property type="match status" value="1"/>
</dbReference>
<keyword evidence="21" id="KW-1185">Reference proteome</keyword>
<feature type="binding site" evidence="18">
    <location>
        <begin position="217"/>
        <end position="219"/>
    </location>
    <ligand>
        <name>UDP-N-acetyl-alpha-D-galactosamine</name>
        <dbReference type="ChEBI" id="CHEBI:67138"/>
    </ligand>
</feature>
<evidence type="ECO:0000256" key="17">
    <source>
        <dbReference type="PIRSR" id="PIRSR605076-1"/>
    </source>
</evidence>
<evidence type="ECO:0000256" key="16">
    <source>
        <dbReference type="ARBA" id="ARBA00048429"/>
    </source>
</evidence>
<comment type="subcellular location">
    <subcellularLocation>
        <location evidence="1">Golgi apparatus</location>
        <location evidence="1">Golgi stack membrane</location>
        <topology evidence="1">Single-pass type II membrane protein</topology>
    </subcellularLocation>
</comment>
<evidence type="ECO:0000256" key="18">
    <source>
        <dbReference type="PIRSR" id="PIRSR605076-2"/>
    </source>
</evidence>
<dbReference type="PANTHER" id="PTHR10462">
    <property type="entry name" value="GLYCOSYLTRANSFERASE-RELATED"/>
    <property type="match status" value="1"/>
</dbReference>
<dbReference type="Proteomes" id="UP000297703">
    <property type="component" value="Unassembled WGS sequence"/>
</dbReference>
<dbReference type="AlphaFoldDB" id="A0A4D9EEI2"/>
<gene>
    <name evidence="20" type="ORF">DR999_PMT08680</name>
</gene>
<dbReference type="OrthoDB" id="10013941at2759"/>
<keyword evidence="8" id="KW-0735">Signal-anchor</keyword>
<feature type="binding site" evidence="18">
    <location>
        <position position="309"/>
    </location>
    <ligand>
        <name>an alpha-L-fucosyl-(1-&gt;2)-beta-D-galactosyl derivative</name>
        <dbReference type="ChEBI" id="CHEBI:140327"/>
    </ligand>
</feature>
<keyword evidence="9" id="KW-1133">Transmembrane helix</keyword>
<evidence type="ECO:0000256" key="2">
    <source>
        <dbReference type="ARBA" id="ARBA00004922"/>
    </source>
</evidence>
<dbReference type="PANTHER" id="PTHR10462:SF26">
    <property type="entry name" value="N-ACETYLLACTOSAMINIDE ALPHA-1,3-GALACTOSYLTRANSFERASE"/>
    <property type="match status" value="1"/>
</dbReference>
<evidence type="ECO:0000256" key="19">
    <source>
        <dbReference type="PIRSR" id="PIRSR605076-3"/>
    </source>
</evidence>
<dbReference type="InterPro" id="IPR029044">
    <property type="entry name" value="Nucleotide-diphossugar_trans"/>
</dbReference>
<dbReference type="GO" id="GO:0005975">
    <property type="term" value="P:carbohydrate metabolic process"/>
    <property type="evidence" value="ECO:0007669"/>
    <property type="project" value="InterPro"/>
</dbReference>
<dbReference type="FunFam" id="3.90.550.10:FF:000022">
    <property type="entry name" value="Histo-blood group ABO system transferase"/>
    <property type="match status" value="1"/>
</dbReference>
<comment type="similarity">
    <text evidence="3">Belongs to the glycosyltransferase 6 family.</text>
</comment>
<evidence type="ECO:0000256" key="1">
    <source>
        <dbReference type="ARBA" id="ARBA00004447"/>
    </source>
</evidence>
<reference evidence="20 21" key="1">
    <citation type="submission" date="2019-04" db="EMBL/GenBank/DDBJ databases">
        <title>Draft genome of the big-headed turtle Platysternon megacephalum.</title>
        <authorList>
            <person name="Gong S."/>
        </authorList>
    </citation>
    <scope>NUCLEOTIDE SEQUENCE [LARGE SCALE GENOMIC DNA]</scope>
    <source>
        <strain evidence="20">DO16091913</strain>
        <tissue evidence="20">Muscle</tissue>
    </source>
</reference>
<evidence type="ECO:0000313" key="21">
    <source>
        <dbReference type="Proteomes" id="UP000297703"/>
    </source>
</evidence>
<dbReference type="InterPro" id="IPR005076">
    <property type="entry name" value="Glyco_trans_6"/>
</dbReference>
<evidence type="ECO:0000256" key="13">
    <source>
        <dbReference type="ARBA" id="ARBA00038937"/>
    </source>
</evidence>
<proteinExistence type="inferred from homology"/>
<dbReference type="EC" id="2.4.1.87" evidence="13"/>
<evidence type="ECO:0000256" key="15">
    <source>
        <dbReference type="ARBA" id="ARBA00042230"/>
    </source>
</evidence>
<dbReference type="GO" id="GO:0047276">
    <property type="term" value="F:N-acetyllactosaminide 3-alpha-galactosyltransferase activity"/>
    <property type="evidence" value="ECO:0007669"/>
    <property type="project" value="UniProtKB-EC"/>
</dbReference>
<protein>
    <recommendedName>
        <fullName evidence="14">N-acetyllactosaminide alpha-1,3-galactosyltransferase</fullName>
        <ecNumber evidence="13">2.4.1.87</ecNumber>
    </recommendedName>
    <alternativeName>
        <fullName evidence="15">UDP-galactose:beta-D-galactosyl-1,4-N-acetyl-D-glucosaminide alpha-1,3-galactosyltransferase</fullName>
    </alternativeName>
</protein>
<dbReference type="GO" id="GO:0046872">
    <property type="term" value="F:metal ion binding"/>
    <property type="evidence" value="ECO:0007669"/>
    <property type="project" value="UniProtKB-KW"/>
</dbReference>
<reference evidence="20 21" key="2">
    <citation type="submission" date="2019-04" db="EMBL/GenBank/DDBJ databases">
        <title>The genome sequence of big-headed turtle.</title>
        <authorList>
            <person name="Gong S."/>
        </authorList>
    </citation>
    <scope>NUCLEOTIDE SEQUENCE [LARGE SCALE GENOMIC DNA]</scope>
    <source>
        <strain evidence="20">DO16091913</strain>
        <tissue evidence="20">Muscle</tissue>
    </source>
</reference>
<evidence type="ECO:0000256" key="12">
    <source>
        <dbReference type="ARBA" id="ARBA00023211"/>
    </source>
</evidence>
<evidence type="ECO:0000256" key="8">
    <source>
        <dbReference type="ARBA" id="ARBA00022968"/>
    </source>
</evidence>
<dbReference type="Pfam" id="PF03414">
    <property type="entry name" value="Glyco_transf_6"/>
    <property type="match status" value="1"/>
</dbReference>
<comment type="caution">
    <text evidence="20">The sequence shown here is derived from an EMBL/GenBank/DDBJ whole genome shotgun (WGS) entry which is preliminary data.</text>
</comment>
<keyword evidence="6" id="KW-0812">Transmembrane</keyword>
<evidence type="ECO:0000256" key="9">
    <source>
        <dbReference type="ARBA" id="ARBA00022989"/>
    </source>
</evidence>
<comment type="pathway">
    <text evidence="2">Protein modification; protein glycosylation.</text>
</comment>
<evidence type="ECO:0000256" key="10">
    <source>
        <dbReference type="ARBA" id="ARBA00023034"/>
    </source>
</evidence>
<name>A0A4D9EEI2_9SAUR</name>
<feature type="binding site" evidence="18">
    <location>
        <begin position="126"/>
        <end position="128"/>
    </location>
    <ligand>
        <name>UDP-N-acetyl-alpha-D-galactosamine</name>
        <dbReference type="ChEBI" id="CHEBI:67138"/>
    </ligand>
</feature>
<evidence type="ECO:0000256" key="7">
    <source>
        <dbReference type="ARBA" id="ARBA00022723"/>
    </source>
</evidence>
<evidence type="ECO:0000256" key="14">
    <source>
        <dbReference type="ARBA" id="ARBA00040779"/>
    </source>
</evidence>
<evidence type="ECO:0000256" key="6">
    <source>
        <dbReference type="ARBA" id="ARBA00022692"/>
    </source>
</evidence>
<keyword evidence="12 19" id="KW-0464">Manganese</keyword>
<keyword evidence="10" id="KW-0333">Golgi apparatus</keyword>
<comment type="catalytic activity">
    <reaction evidence="16">
        <text>a beta-D-galactosyl-(1-&gt;4)-N-acetyl-beta-D-glucosaminyl derivative + UDP-alpha-D-galactose = an alpha-D-galactosyl-(1-&gt;3)-beta-D-galactosyl-(1-&gt;4)-N-acetyl-beta-D-glucosaminyl derivative + UDP + H(+)</text>
        <dbReference type="Rhea" id="RHEA:13013"/>
        <dbReference type="ChEBI" id="CHEBI:15378"/>
        <dbReference type="ChEBI" id="CHEBI:58223"/>
        <dbReference type="ChEBI" id="CHEBI:66914"/>
        <dbReference type="ChEBI" id="CHEBI:133507"/>
        <dbReference type="ChEBI" id="CHEBI:138024"/>
        <dbReference type="EC" id="2.4.1.87"/>
    </reaction>
</comment>
<feature type="binding site" evidence="18">
    <location>
        <position position="131"/>
    </location>
    <ligand>
        <name>UDP-N-acetyl-alpha-D-galactosamine</name>
        <dbReference type="ChEBI" id="CHEBI:67138"/>
    </ligand>
</feature>
<comment type="cofactor">
    <cofactor evidence="19">
        <name>Mn(2+)</name>
        <dbReference type="ChEBI" id="CHEBI:29035"/>
    </cofactor>
    <text evidence="19">Binds 1 Mn(2+) ion per subunit.</text>
</comment>
<keyword evidence="5 20" id="KW-0808">Transferase</keyword>
<evidence type="ECO:0000256" key="11">
    <source>
        <dbReference type="ARBA" id="ARBA00023136"/>
    </source>
</evidence>